<keyword evidence="1" id="KW-0812">Transmembrane</keyword>
<dbReference type="Proteomes" id="UP000065504">
    <property type="component" value="Unassembled WGS sequence"/>
</dbReference>
<dbReference type="RefSeq" id="WP_059645845.1">
    <property type="nucleotide sequence ID" value="NZ_LOVD01000097.1"/>
</dbReference>
<feature type="transmembrane region" description="Helical" evidence="1">
    <location>
        <begin position="6"/>
        <end position="22"/>
    </location>
</feature>
<sequence>MHLSFALVALAAHLTVILRVLIYRKNGAQHRSHVAWTAWLIVAISGGSAIELLIHPKPAGFFQAMQALLLALFVHLARGNVARLMRSKEA</sequence>
<evidence type="ECO:0000313" key="3">
    <source>
        <dbReference type="Proteomes" id="UP000065504"/>
    </source>
</evidence>
<evidence type="ECO:0008006" key="4">
    <source>
        <dbReference type="Google" id="ProtNLM"/>
    </source>
</evidence>
<proteinExistence type="predicted"/>
<evidence type="ECO:0000256" key="1">
    <source>
        <dbReference type="SAM" id="Phobius"/>
    </source>
</evidence>
<organism evidence="2 3">
    <name type="scientific">Burkholderia ubonensis</name>
    <dbReference type="NCBI Taxonomy" id="101571"/>
    <lineage>
        <taxon>Bacteria</taxon>
        <taxon>Pseudomonadati</taxon>
        <taxon>Pseudomonadota</taxon>
        <taxon>Betaproteobacteria</taxon>
        <taxon>Burkholderiales</taxon>
        <taxon>Burkholderiaceae</taxon>
        <taxon>Burkholderia</taxon>
        <taxon>Burkholderia cepacia complex</taxon>
    </lineage>
</organism>
<gene>
    <name evidence="2" type="ORF">WM16_13795</name>
</gene>
<dbReference type="AlphaFoldDB" id="A0A106CK63"/>
<dbReference type="InterPro" id="IPR008473">
    <property type="entry name" value="Phage_holin_3_7"/>
</dbReference>
<feature type="transmembrane region" description="Helical" evidence="1">
    <location>
        <begin position="34"/>
        <end position="54"/>
    </location>
</feature>
<feature type="transmembrane region" description="Helical" evidence="1">
    <location>
        <begin position="60"/>
        <end position="77"/>
    </location>
</feature>
<reference evidence="2 3" key="1">
    <citation type="submission" date="2015-11" db="EMBL/GenBank/DDBJ databases">
        <title>Expanding the genomic diversity of Burkholderia species for the development of highly accurate diagnostics.</title>
        <authorList>
            <person name="Sahl J."/>
            <person name="Keim P."/>
            <person name="Wagner D."/>
        </authorList>
    </citation>
    <scope>NUCLEOTIDE SEQUENCE [LARGE SCALE GENOMIC DNA]</scope>
    <source>
        <strain evidence="2 3">MSMB782WGS</strain>
    </source>
</reference>
<evidence type="ECO:0000313" key="2">
    <source>
        <dbReference type="EMBL" id="KWK75346.1"/>
    </source>
</evidence>
<keyword evidence="1" id="KW-1133">Transmembrane helix</keyword>
<name>A0A106CK63_9BURK</name>
<dbReference type="Pfam" id="PF05449">
    <property type="entry name" value="Phage_holin_3_7"/>
    <property type="match status" value="1"/>
</dbReference>
<comment type="caution">
    <text evidence="2">The sequence shown here is derived from an EMBL/GenBank/DDBJ whole genome shotgun (WGS) entry which is preliminary data.</text>
</comment>
<protein>
    <recommendedName>
        <fullName evidence="4">Phage holin family protein</fullName>
    </recommendedName>
</protein>
<keyword evidence="1" id="KW-0472">Membrane</keyword>
<dbReference type="EMBL" id="LPLU01000084">
    <property type="protein sequence ID" value="KWK75346.1"/>
    <property type="molecule type" value="Genomic_DNA"/>
</dbReference>
<accession>A0A106CK63</accession>